<evidence type="ECO:0000313" key="4">
    <source>
        <dbReference type="Proteomes" id="UP001500842"/>
    </source>
</evidence>
<dbReference type="EMBL" id="BAAAOR010000004">
    <property type="protein sequence ID" value="GAA1504516.1"/>
    <property type="molecule type" value="Genomic_DNA"/>
</dbReference>
<keyword evidence="2" id="KW-0812">Transmembrane</keyword>
<evidence type="ECO:0000256" key="1">
    <source>
        <dbReference type="SAM" id="MobiDB-lite"/>
    </source>
</evidence>
<dbReference type="Proteomes" id="UP001500842">
    <property type="component" value="Unassembled WGS sequence"/>
</dbReference>
<feature type="transmembrane region" description="Helical" evidence="2">
    <location>
        <begin position="41"/>
        <end position="62"/>
    </location>
</feature>
<name>A0ABN1ZUC6_9ACTN</name>
<evidence type="ECO:0000256" key="2">
    <source>
        <dbReference type="SAM" id="Phobius"/>
    </source>
</evidence>
<accession>A0ABN1ZUC6</accession>
<gene>
    <name evidence="3" type="ORF">GCM10009788_04910</name>
</gene>
<reference evidence="3 4" key="1">
    <citation type="journal article" date="2019" name="Int. J. Syst. Evol. Microbiol.">
        <title>The Global Catalogue of Microorganisms (GCM) 10K type strain sequencing project: providing services to taxonomists for standard genome sequencing and annotation.</title>
        <authorList>
            <consortium name="The Broad Institute Genomics Platform"/>
            <consortium name="The Broad Institute Genome Sequencing Center for Infectious Disease"/>
            <person name="Wu L."/>
            <person name="Ma J."/>
        </authorList>
    </citation>
    <scope>NUCLEOTIDE SEQUENCE [LARGE SCALE GENOMIC DNA]</scope>
    <source>
        <strain evidence="3 4">JCM 14942</strain>
    </source>
</reference>
<protein>
    <submittedName>
        <fullName evidence="3">Uncharacterized protein</fullName>
    </submittedName>
</protein>
<keyword evidence="2" id="KW-1133">Transmembrane helix</keyword>
<organism evidence="3 4">
    <name type="scientific">Nocardioides humi</name>
    <dbReference type="NCBI Taxonomy" id="449461"/>
    <lineage>
        <taxon>Bacteria</taxon>
        <taxon>Bacillati</taxon>
        <taxon>Actinomycetota</taxon>
        <taxon>Actinomycetes</taxon>
        <taxon>Propionibacteriales</taxon>
        <taxon>Nocardioidaceae</taxon>
        <taxon>Nocardioides</taxon>
    </lineage>
</organism>
<evidence type="ECO:0000313" key="3">
    <source>
        <dbReference type="EMBL" id="GAA1504516.1"/>
    </source>
</evidence>
<feature type="region of interest" description="Disordered" evidence="1">
    <location>
        <begin position="233"/>
        <end position="252"/>
    </location>
</feature>
<keyword evidence="4" id="KW-1185">Reference proteome</keyword>
<proteinExistence type="predicted"/>
<keyword evidence="2" id="KW-0472">Membrane</keyword>
<sequence>MVNEMRALLREAAETPPADDIDLAAVLAGGRRQVRRRRARFAGGLAAAVVGVVGVATAGVLAGQTDAGRDAAAGGVPRPDGPVIGLADADRAQEGVDYDVLAQYTNEDLESANGQYYDGVTDDGLILFRDGPHGVENTVRYALLDPATGDKDWLPSLDEQGQLRPAVLGTDRIVLLGARGESGDGVRASVYDRGTRAWSTLEWPGLPAGADLFQAEPGPGGRMYVGVPATVGSPPPGGWPTGPDGEADDAGAEGETYDLWSVSLTDPADVRDEGLRVGDVAFTDDAMVWTDATNGRGGRVHVRDLATGAEHDFDPHSGERCNLLGFGVVDDRIVLSQYCGTYADGRDDRVQVLTTDGEPVTTIQGDGIDGWVTGGVVQVTSYQPERAGTYVYEPGSGRFVRVTDGVSSWAVGGPSPDGYLLWDTPYGERTDARGLVPGATQWLARWR</sequence>
<dbReference type="RefSeq" id="WP_141005940.1">
    <property type="nucleotide sequence ID" value="NZ_BAAAOR010000004.1"/>
</dbReference>
<comment type="caution">
    <text evidence="3">The sequence shown here is derived from an EMBL/GenBank/DDBJ whole genome shotgun (WGS) entry which is preliminary data.</text>
</comment>